<keyword evidence="1" id="KW-0472">Membrane</keyword>
<accession>A0A1B0BUF9</accession>
<dbReference type="AlphaFoldDB" id="A0A1B0BUF9"/>
<feature type="transmembrane region" description="Helical" evidence="1">
    <location>
        <begin position="20"/>
        <end position="42"/>
    </location>
</feature>
<dbReference type="EnsemblMetazoa" id="GPPI040877-RA">
    <property type="protein sequence ID" value="GPPI040877-PA"/>
    <property type="gene ID" value="GPPI040877"/>
</dbReference>
<organism evidence="2 3">
    <name type="scientific">Glossina palpalis gambiensis</name>
    <dbReference type="NCBI Taxonomy" id="67801"/>
    <lineage>
        <taxon>Eukaryota</taxon>
        <taxon>Metazoa</taxon>
        <taxon>Ecdysozoa</taxon>
        <taxon>Arthropoda</taxon>
        <taxon>Hexapoda</taxon>
        <taxon>Insecta</taxon>
        <taxon>Pterygota</taxon>
        <taxon>Neoptera</taxon>
        <taxon>Endopterygota</taxon>
        <taxon>Diptera</taxon>
        <taxon>Brachycera</taxon>
        <taxon>Muscomorpha</taxon>
        <taxon>Hippoboscoidea</taxon>
        <taxon>Glossinidae</taxon>
        <taxon>Glossina</taxon>
    </lineage>
</organism>
<reference evidence="2" key="2">
    <citation type="submission" date="2020-05" db="UniProtKB">
        <authorList>
            <consortium name="EnsemblMetazoa"/>
        </authorList>
    </citation>
    <scope>IDENTIFICATION</scope>
    <source>
        <strain evidence="2">IAEA</strain>
    </source>
</reference>
<proteinExistence type="predicted"/>
<keyword evidence="1" id="KW-1133">Transmembrane helix</keyword>
<evidence type="ECO:0000256" key="1">
    <source>
        <dbReference type="SAM" id="Phobius"/>
    </source>
</evidence>
<dbReference type="Proteomes" id="UP000092460">
    <property type="component" value="Unassembled WGS sequence"/>
</dbReference>
<dbReference type="VEuPathDB" id="VectorBase:GPPI040877"/>
<name>A0A1B0BUF9_9MUSC</name>
<protein>
    <submittedName>
        <fullName evidence="2">Uncharacterized protein</fullName>
    </submittedName>
</protein>
<sequence>MSSEPTKAALTVELPKFTELLISKIFAGAPMILWSIFGAFLYTRQLFNKIFESILRSFVYRSYRLEGLRVMGPNHERGVLLALLRTPFPKSPLALAFGDVVNPLSDGRVGEQLPAKCVVDSLGSVNEVANLLAFTAGSSLSTDNSSFVSTDEGIFKLNVSSSSSSSIL</sequence>
<reference evidence="3" key="1">
    <citation type="submission" date="2015-01" db="EMBL/GenBank/DDBJ databases">
        <authorList>
            <person name="Aksoy S."/>
            <person name="Warren W."/>
            <person name="Wilson R.K."/>
        </authorList>
    </citation>
    <scope>NUCLEOTIDE SEQUENCE [LARGE SCALE GENOMIC DNA]</scope>
    <source>
        <strain evidence="3">IAEA</strain>
    </source>
</reference>
<evidence type="ECO:0000313" key="2">
    <source>
        <dbReference type="EnsemblMetazoa" id="GPPI040877-PA"/>
    </source>
</evidence>
<keyword evidence="1" id="KW-0812">Transmembrane</keyword>
<dbReference type="EMBL" id="JXJN01020669">
    <property type="status" value="NOT_ANNOTATED_CDS"/>
    <property type="molecule type" value="Genomic_DNA"/>
</dbReference>
<evidence type="ECO:0000313" key="3">
    <source>
        <dbReference type="Proteomes" id="UP000092460"/>
    </source>
</evidence>
<keyword evidence="3" id="KW-1185">Reference proteome</keyword>